<evidence type="ECO:0008006" key="3">
    <source>
        <dbReference type="Google" id="ProtNLM"/>
    </source>
</evidence>
<evidence type="ECO:0000256" key="1">
    <source>
        <dbReference type="SAM" id="SignalP"/>
    </source>
</evidence>
<keyword evidence="1" id="KW-0732">Signal</keyword>
<feature type="signal peptide" evidence="1">
    <location>
        <begin position="1"/>
        <end position="30"/>
    </location>
</feature>
<organism evidence="2">
    <name type="scientific">Homalodisca liturata</name>
    <dbReference type="NCBI Taxonomy" id="320908"/>
    <lineage>
        <taxon>Eukaryota</taxon>
        <taxon>Metazoa</taxon>
        <taxon>Ecdysozoa</taxon>
        <taxon>Arthropoda</taxon>
        <taxon>Hexapoda</taxon>
        <taxon>Insecta</taxon>
        <taxon>Pterygota</taxon>
        <taxon>Neoptera</taxon>
        <taxon>Paraneoptera</taxon>
        <taxon>Hemiptera</taxon>
        <taxon>Auchenorrhyncha</taxon>
        <taxon>Membracoidea</taxon>
        <taxon>Cicadellidae</taxon>
        <taxon>Cicadellinae</taxon>
        <taxon>Proconiini</taxon>
        <taxon>Homalodisca</taxon>
    </lineage>
</organism>
<dbReference type="AlphaFoldDB" id="A0A1B6K0I1"/>
<feature type="chain" id="PRO_5008586175" description="Lipocalin/cytosolic fatty-acid binding domain-containing protein" evidence="1">
    <location>
        <begin position="31"/>
        <end position="195"/>
    </location>
</feature>
<dbReference type="EMBL" id="GECU01002756">
    <property type="protein sequence ID" value="JAT04951.1"/>
    <property type="molecule type" value="Transcribed_RNA"/>
</dbReference>
<gene>
    <name evidence="2" type="ORF">g.9778</name>
</gene>
<accession>A0A1B6K0I1</accession>
<reference evidence="2" key="1">
    <citation type="submission" date="2015-11" db="EMBL/GenBank/DDBJ databases">
        <title>De novo transcriptome assembly of four potential Pierce s Disease insect vectors from Arizona vineyards.</title>
        <authorList>
            <person name="Tassone E.E."/>
        </authorList>
    </citation>
    <scope>NUCLEOTIDE SEQUENCE</scope>
</reference>
<name>A0A1B6K0I1_9HEMI</name>
<sequence>MTNQTARNLTRFSRMLWVAILLLGASLVSALIDNIGPCDVTVITEGNFSLEQFSTENNGIWTYVKVPSTESTEYLESMIYTITPTECYGQYHVIMYYKNYGDQEYKLFTDEDAFDSTNGHVTSITRGEPRIVLRVYFLKYVPGIYIYYYICSDEGGEKKVDYRYVMAHGPLSDDDKSDIQCLEEQFQFSGVLKDI</sequence>
<evidence type="ECO:0000313" key="2">
    <source>
        <dbReference type="EMBL" id="JAT04951.1"/>
    </source>
</evidence>
<protein>
    <recommendedName>
        <fullName evidence="3">Lipocalin/cytosolic fatty-acid binding domain-containing protein</fullName>
    </recommendedName>
</protein>
<proteinExistence type="predicted"/>